<dbReference type="Pfam" id="PF03235">
    <property type="entry name" value="GmrSD_N"/>
    <property type="match status" value="1"/>
</dbReference>
<accession>A0ABU1GJ47</accession>
<dbReference type="PANTHER" id="PTHR39639:SF1">
    <property type="entry name" value="DUF262 DOMAIN-CONTAINING PROTEIN"/>
    <property type="match status" value="1"/>
</dbReference>
<dbReference type="InterPro" id="IPR004919">
    <property type="entry name" value="GmrSD_N"/>
</dbReference>
<dbReference type="RefSeq" id="WP_309635898.1">
    <property type="nucleotide sequence ID" value="NZ_JARWAL010000003.1"/>
</dbReference>
<dbReference type="EMBL" id="JARWAL010000003">
    <property type="protein sequence ID" value="MDR5891998.1"/>
    <property type="molecule type" value="Genomic_DNA"/>
</dbReference>
<comment type="caution">
    <text evidence="2">The sequence shown here is derived from an EMBL/GenBank/DDBJ whole genome shotgun (WGS) entry which is preliminary data.</text>
</comment>
<evidence type="ECO:0000259" key="1">
    <source>
        <dbReference type="Pfam" id="PF03235"/>
    </source>
</evidence>
<organism evidence="2 3">
    <name type="scientific">Halomonas mongoliensis</name>
    <dbReference type="NCBI Taxonomy" id="321265"/>
    <lineage>
        <taxon>Bacteria</taxon>
        <taxon>Pseudomonadati</taxon>
        <taxon>Pseudomonadota</taxon>
        <taxon>Gammaproteobacteria</taxon>
        <taxon>Oceanospirillales</taxon>
        <taxon>Halomonadaceae</taxon>
        <taxon>Halomonas</taxon>
    </lineage>
</organism>
<dbReference type="Proteomes" id="UP001252270">
    <property type="component" value="Unassembled WGS sequence"/>
</dbReference>
<dbReference type="PANTHER" id="PTHR39639">
    <property type="entry name" value="CHROMOSOME 16, WHOLE GENOME SHOTGUN SEQUENCE"/>
    <property type="match status" value="1"/>
</dbReference>
<evidence type="ECO:0000313" key="3">
    <source>
        <dbReference type="Proteomes" id="UP001252270"/>
    </source>
</evidence>
<keyword evidence="3" id="KW-1185">Reference proteome</keyword>
<gene>
    <name evidence="2" type="ORF">QC820_04155</name>
</gene>
<name>A0ABU1GJ47_9GAMM</name>
<sequence>MNNSAHDQLEVQITEARRSISSDGYPMSIGELTNMYRDGELIIRPEFQRFFRWSTLQRSRLIESLLLGIPLPSIFVSQSESGRWELIDGLQRVSTILQLQGELVGIPPLELNGTKYLPALEGRYWTHEDDSRCLSEAQRLDIKRSKVDIKIIKRESSPSAKFDLFQRLNSYGSSLTAQEMRSALLVAISPEFFSWIESLASNKSFIECTLLSDRLLDERFDLELVLRFLVLHAKPETALTLANLRDFSQVLDDESISMATDFPQGKDELQRIFVETFDHIAGNGADLVFRKWRSDRDAFVGSFLNTAFEVFALGVGFHVAKRTPYKKDLLGLAKEFWSDVESGYATGKSTEARLVRFVPLGRKVAAA</sequence>
<proteinExistence type="predicted"/>
<reference evidence="2 3" key="1">
    <citation type="submission" date="2023-04" db="EMBL/GenBank/DDBJ databases">
        <title>A long-awaited taxogenomic arrangement of the family Halomonadaceae.</title>
        <authorList>
            <person name="De La Haba R."/>
            <person name="Chuvochina M."/>
            <person name="Wittouck S."/>
            <person name="Arahal D.R."/>
            <person name="Sanchez-Porro C."/>
            <person name="Hugenholtz P."/>
            <person name="Ventosa A."/>
        </authorList>
    </citation>
    <scope>NUCLEOTIDE SEQUENCE [LARGE SCALE GENOMIC DNA]</scope>
    <source>
        <strain evidence="2 3">DSM 17332</strain>
    </source>
</reference>
<protein>
    <submittedName>
        <fullName evidence="2">DUF262 domain-containing protein</fullName>
    </submittedName>
</protein>
<evidence type="ECO:0000313" key="2">
    <source>
        <dbReference type="EMBL" id="MDR5891998.1"/>
    </source>
</evidence>
<feature type="domain" description="GmrSD restriction endonucleases N-terminal" evidence="1">
    <location>
        <begin position="29"/>
        <end position="185"/>
    </location>
</feature>